<gene>
    <name evidence="2" type="ORF">IV203_007341</name>
</gene>
<name>A0A9K3KF98_9STRA</name>
<accession>A0A9K3KF98</accession>
<keyword evidence="3" id="KW-1185">Reference proteome</keyword>
<reference evidence="2" key="1">
    <citation type="journal article" date="2021" name="Sci. Rep.">
        <title>Diploid genomic architecture of Nitzschia inconspicua, an elite biomass production diatom.</title>
        <authorList>
            <person name="Oliver A."/>
            <person name="Podell S."/>
            <person name="Pinowska A."/>
            <person name="Traller J.C."/>
            <person name="Smith S.R."/>
            <person name="McClure R."/>
            <person name="Beliaev A."/>
            <person name="Bohutskyi P."/>
            <person name="Hill E.A."/>
            <person name="Rabines A."/>
            <person name="Zheng H."/>
            <person name="Allen L.Z."/>
            <person name="Kuo A."/>
            <person name="Grigoriev I.V."/>
            <person name="Allen A.E."/>
            <person name="Hazlebeck D."/>
            <person name="Allen E.E."/>
        </authorList>
    </citation>
    <scope>NUCLEOTIDE SEQUENCE</scope>
    <source>
        <strain evidence="2">Hildebrandi</strain>
    </source>
</reference>
<evidence type="ECO:0000313" key="3">
    <source>
        <dbReference type="Proteomes" id="UP000693970"/>
    </source>
</evidence>
<evidence type="ECO:0000256" key="1">
    <source>
        <dbReference type="SAM" id="MobiDB-lite"/>
    </source>
</evidence>
<protein>
    <submittedName>
        <fullName evidence="2">Uncharacterized protein</fullName>
    </submittedName>
</protein>
<feature type="region of interest" description="Disordered" evidence="1">
    <location>
        <begin position="45"/>
        <end position="77"/>
    </location>
</feature>
<proteinExistence type="predicted"/>
<reference evidence="2" key="2">
    <citation type="submission" date="2021-04" db="EMBL/GenBank/DDBJ databases">
        <authorList>
            <person name="Podell S."/>
        </authorList>
    </citation>
    <scope>NUCLEOTIDE SEQUENCE</scope>
    <source>
        <strain evidence="2">Hildebrandi</strain>
    </source>
</reference>
<organism evidence="2 3">
    <name type="scientific">Nitzschia inconspicua</name>
    <dbReference type="NCBI Taxonomy" id="303405"/>
    <lineage>
        <taxon>Eukaryota</taxon>
        <taxon>Sar</taxon>
        <taxon>Stramenopiles</taxon>
        <taxon>Ochrophyta</taxon>
        <taxon>Bacillariophyta</taxon>
        <taxon>Bacillariophyceae</taxon>
        <taxon>Bacillariophycidae</taxon>
        <taxon>Bacillariales</taxon>
        <taxon>Bacillariaceae</taxon>
        <taxon>Nitzschia</taxon>
    </lineage>
</organism>
<dbReference type="AlphaFoldDB" id="A0A9K3KF98"/>
<dbReference type="EMBL" id="JAGRRH010000025">
    <property type="protein sequence ID" value="KAG7342249.1"/>
    <property type="molecule type" value="Genomic_DNA"/>
</dbReference>
<sequence>MVWAGATMLRMEWVFQVAMLHDYGLSKRSNISCPQTKQIEKKEDLCDNGDCKGISRRNSASTPNQRKVLHPPTRQSQNRFWSVPKERKTAVKKAKTAVYAVSSDSVEFQGRSMSAGKQPPLRSVL</sequence>
<evidence type="ECO:0000313" key="2">
    <source>
        <dbReference type="EMBL" id="KAG7342249.1"/>
    </source>
</evidence>
<comment type="caution">
    <text evidence="2">The sequence shown here is derived from an EMBL/GenBank/DDBJ whole genome shotgun (WGS) entry which is preliminary data.</text>
</comment>
<dbReference type="Proteomes" id="UP000693970">
    <property type="component" value="Unassembled WGS sequence"/>
</dbReference>
<feature type="compositionally biased region" description="Polar residues" evidence="1">
    <location>
        <begin position="56"/>
        <end position="65"/>
    </location>
</feature>